<dbReference type="Gramene" id="TraesKAR3D01G0124800.1">
    <property type="protein sequence ID" value="cds.TraesKAR3D01G0124800.1"/>
    <property type="gene ID" value="TraesKAR3D01G0124800"/>
</dbReference>
<dbReference type="Gramene" id="TraesCAD_scaffold_109373_01G000100.1">
    <property type="protein sequence ID" value="TraesCAD_scaffold_109373_01G000100.1"/>
    <property type="gene ID" value="TraesCAD_scaffold_109373_01G000100"/>
</dbReference>
<dbReference type="GO" id="GO:0005975">
    <property type="term" value="P:carbohydrate metabolic process"/>
    <property type="evidence" value="ECO:0007669"/>
    <property type="project" value="InterPro"/>
</dbReference>
<evidence type="ECO:0000313" key="6">
    <source>
        <dbReference type="Proteomes" id="UP000019116"/>
    </source>
</evidence>
<organism evidence="5">
    <name type="scientific">Triticum aestivum</name>
    <name type="common">Wheat</name>
    <dbReference type="NCBI Taxonomy" id="4565"/>
    <lineage>
        <taxon>Eukaryota</taxon>
        <taxon>Viridiplantae</taxon>
        <taxon>Streptophyta</taxon>
        <taxon>Embryophyta</taxon>
        <taxon>Tracheophyta</taxon>
        <taxon>Spermatophyta</taxon>
        <taxon>Magnoliopsida</taxon>
        <taxon>Liliopsida</taxon>
        <taxon>Poales</taxon>
        <taxon>Poaceae</taxon>
        <taxon>BOP clade</taxon>
        <taxon>Pooideae</taxon>
        <taxon>Triticodae</taxon>
        <taxon>Triticeae</taxon>
        <taxon>Triticinae</taxon>
        <taxon>Triticum</taxon>
    </lineage>
</organism>
<evidence type="ECO:0000256" key="1">
    <source>
        <dbReference type="ARBA" id="ARBA00010838"/>
    </source>
</evidence>
<keyword evidence="2" id="KW-0378">Hydrolase</keyword>
<dbReference type="Gramene" id="TraesCS3D03G0393800.1">
    <property type="protein sequence ID" value="TraesCS3D03G0393800.1.CDS"/>
    <property type="gene ID" value="TraesCS3D03G0393800"/>
</dbReference>
<dbReference type="GeneID" id="123078059"/>
<dbReference type="Gramene" id="TraesJUL3D03G01877120.1">
    <property type="protein sequence ID" value="TraesJUL3D03G01877120.1"/>
    <property type="gene ID" value="TraesJUL3D03G01877120"/>
</dbReference>
<dbReference type="Gramene" id="TraesLAC3D03G01800690.1">
    <property type="protein sequence ID" value="TraesLAC3D03G01800690.1"/>
    <property type="gene ID" value="TraesLAC3D03G01800690"/>
</dbReference>
<reference evidence="5" key="1">
    <citation type="submission" date="2018-08" db="EMBL/GenBank/DDBJ databases">
        <authorList>
            <person name="Rossello M."/>
        </authorList>
    </citation>
    <scope>NUCLEOTIDE SEQUENCE [LARGE SCALE GENOMIC DNA]</scope>
    <source>
        <strain evidence="5">cv. Chinese Spring</strain>
    </source>
</reference>
<dbReference type="InterPro" id="IPR017853">
    <property type="entry name" value="GH"/>
</dbReference>
<dbReference type="Gramene" id="TraesWEE_scaffold_066823_01G000100.1">
    <property type="protein sequence ID" value="TraesWEE_scaffold_066823_01G000100.1"/>
    <property type="gene ID" value="TraesWEE_scaffold_066823_01G000100"/>
</dbReference>
<dbReference type="OMA" id="THRVEYM"/>
<dbReference type="Gramene" id="TraesSTA3D03G01854060.1">
    <property type="protein sequence ID" value="TraesSTA3D03G01854060.1"/>
    <property type="gene ID" value="TraesSTA3D03G01854060"/>
</dbReference>
<reference evidence="5" key="2">
    <citation type="submission" date="2018-10" db="UniProtKB">
        <authorList>
            <consortium name="EnsemblPlants"/>
        </authorList>
    </citation>
    <scope>IDENTIFICATION</scope>
</reference>
<dbReference type="Gramene" id="TraesMAC3D03G01857720.1">
    <property type="protein sequence ID" value="TraesMAC3D03G01857720.1"/>
    <property type="gene ID" value="TraesMAC3D03G01857720"/>
</dbReference>
<dbReference type="RefSeq" id="XP_044356383.1">
    <property type="nucleotide sequence ID" value="XM_044500448.1"/>
</dbReference>
<gene>
    <name evidence="5" type="primary">LOC123078059</name>
</gene>
<dbReference type="SUPFAM" id="SSF51445">
    <property type="entry name" value="(Trans)glycosidases"/>
    <property type="match status" value="1"/>
</dbReference>
<dbReference type="Gene3D" id="3.20.20.80">
    <property type="entry name" value="Glycosidases"/>
    <property type="match status" value="1"/>
</dbReference>
<keyword evidence="6" id="KW-1185">Reference proteome</keyword>
<dbReference type="FunFam" id="3.20.20.80:FF:000370">
    <property type="entry name" value="Cyanidin 3-O-glucoside 5-O-glucosyltransferase (acyl-glucose)"/>
    <property type="match status" value="1"/>
</dbReference>
<dbReference type="PRINTS" id="PR00131">
    <property type="entry name" value="GLHYDRLASE1"/>
</dbReference>
<evidence type="ECO:0000256" key="2">
    <source>
        <dbReference type="ARBA" id="ARBA00022801"/>
    </source>
</evidence>
<evidence type="ECO:0000256" key="3">
    <source>
        <dbReference type="RuleBase" id="RU003690"/>
    </source>
</evidence>
<dbReference type="Gramene" id="TraesSYM3D03G01882240.1">
    <property type="protein sequence ID" value="TraesSYM3D03G01882240.1"/>
    <property type="gene ID" value="TraesSYM3D03G01882240"/>
</dbReference>
<sequence>MRPLRAVALLLVAAAAAAAAATPWAGSGQESGSISKDDFPGDFSFGASTSAYQWEGAAAEDGRTPSVWDTFAHAHAHAHAGDDSVNGDVAADGYHKYKEDIKLMKETGLDSYRFSISWSRLIPKGRGEINPKGVGYYNNLINELLDHGIQPHATIFQYDLPQILEDEYGGWLSPQIIGDFTAYADVCFREFGDRVTNWTTLNEPNALVSVGYDAGIGPPGRCSKPFGFADCSCGDSVNEPYVVAHNCLLAHTSAVSLYRRKYQTKQHGLIGMNICINNIVPYTNSTEDIAAAKRAQAFYTGWFLDPLYYGDYPLVMKENTGSKLPKFSQSQSKQLINSMDFLGINYYTFLYVKDDPHHAPSNKRNFRADMAAKSIFSSNSTSGFYVPGYGIQQVLEHLKQFYGNPPIYIHENGYPMHQDVVFDDGPRVEFLSEHLKNLLTAVRNGSNTRGYFAWSLMDLYELLSVGDTYGLYYVDFADDDLKRYPRSSAIWYKDFLKGRHTETGRFSDH</sequence>
<dbReference type="PANTHER" id="PTHR10353">
    <property type="entry name" value="GLYCOSYL HYDROLASE"/>
    <property type="match status" value="1"/>
</dbReference>
<dbReference type="InterPro" id="IPR001360">
    <property type="entry name" value="Glyco_hydro_1"/>
</dbReference>
<dbReference type="InterPro" id="IPR033132">
    <property type="entry name" value="GH_1_N_CS"/>
</dbReference>
<evidence type="ECO:0000256" key="4">
    <source>
        <dbReference type="SAM" id="SignalP"/>
    </source>
</evidence>
<dbReference type="EnsemblPlants" id="TraesCS3D02G181400.1">
    <property type="protein sequence ID" value="TraesCS3D02G181400.1"/>
    <property type="gene ID" value="TraesCS3D02G181400"/>
</dbReference>
<dbReference type="Gramene" id="TraesJUL3D03G01877120.3">
    <property type="protein sequence ID" value="TraesJUL3D03G01877120.3"/>
    <property type="gene ID" value="TraesJUL3D03G01877120"/>
</dbReference>
<dbReference type="STRING" id="4565.A0A3B6GUD5"/>
<accession>A0A3B6GUD5</accession>
<dbReference type="Pfam" id="PF00232">
    <property type="entry name" value="Glyco_hydro_1"/>
    <property type="match status" value="1"/>
</dbReference>
<dbReference type="AlphaFoldDB" id="A0A3B6GUD5"/>
<comment type="similarity">
    <text evidence="1 3">Belongs to the glycosyl hydrolase 1 family.</text>
</comment>
<protein>
    <submittedName>
        <fullName evidence="5">Uncharacterized protein</fullName>
    </submittedName>
</protein>
<dbReference type="Gramene" id="TraesCS3D02G181400.1">
    <property type="protein sequence ID" value="TraesCS3D02G181400.1"/>
    <property type="gene ID" value="TraesCS3D02G181400"/>
</dbReference>
<evidence type="ECO:0000313" key="5">
    <source>
        <dbReference type="EnsemblPlants" id="TraesCS3D02G181400.1"/>
    </source>
</evidence>
<dbReference type="OrthoDB" id="65569at2759"/>
<dbReference type="PROSITE" id="PS00653">
    <property type="entry name" value="GLYCOSYL_HYDROL_F1_2"/>
    <property type="match status" value="1"/>
</dbReference>
<dbReference type="Proteomes" id="UP000019116">
    <property type="component" value="Chromosome 3D"/>
</dbReference>
<dbReference type="Gramene" id="TraesLDM3D03G01857610.2">
    <property type="protein sequence ID" value="TraesLDM3D03G01857610.2"/>
    <property type="gene ID" value="TraesLDM3D03G01857610"/>
</dbReference>
<dbReference type="SMR" id="A0A3B6GUD5"/>
<keyword evidence="4" id="KW-0732">Signal</keyword>
<proteinExistence type="inferred from homology"/>
<feature type="chain" id="PRO_5043174495" evidence="4">
    <location>
        <begin position="20"/>
        <end position="509"/>
    </location>
</feature>
<dbReference type="PANTHER" id="PTHR10353:SF290">
    <property type="entry name" value="4-HYDROXY-7-METHOXY-3-OXO-3,4-DIHYDRO-2H-1,4-BENZOXAZIN-2-YL GLUCOSIDEBETA-D-GLUCOSIDASE"/>
    <property type="match status" value="1"/>
</dbReference>
<name>A0A3B6GUD5_WHEAT</name>
<dbReference type="Gramene" id="TraesJAG3D03G01867760.1">
    <property type="protein sequence ID" value="TraesJAG3D03G01867760.1"/>
    <property type="gene ID" value="TraesJAG3D03G01867760"/>
</dbReference>
<dbReference type="Gramene" id="TraesROB_scaffold_075886_01G000100.1">
    <property type="protein sequence ID" value="TraesROB_scaffold_075886_01G000100.1"/>
    <property type="gene ID" value="TraesROB_scaffold_075886_01G000100"/>
</dbReference>
<feature type="signal peptide" evidence="4">
    <location>
        <begin position="1"/>
        <end position="19"/>
    </location>
</feature>
<dbReference type="Gramene" id="TraesNOR3D03G01886280.1">
    <property type="protein sequence ID" value="TraesNOR3D03G01886280.1"/>
    <property type="gene ID" value="TraesNOR3D03G01886280"/>
</dbReference>
<dbReference type="GO" id="GO:0008422">
    <property type="term" value="F:beta-glucosidase activity"/>
    <property type="evidence" value="ECO:0000318"/>
    <property type="project" value="GO_Central"/>
</dbReference>